<dbReference type="InterPro" id="IPR027385">
    <property type="entry name" value="Beta-barrel_OMP"/>
</dbReference>
<keyword evidence="3" id="KW-0472">Membrane</keyword>
<evidence type="ECO:0000256" key="1">
    <source>
        <dbReference type="ARBA" id="ARBA00004442"/>
    </source>
</evidence>
<evidence type="ECO:0000256" key="5">
    <source>
        <dbReference type="ARBA" id="ARBA00038306"/>
    </source>
</evidence>
<evidence type="ECO:0000313" key="9">
    <source>
        <dbReference type="Proteomes" id="UP001320898"/>
    </source>
</evidence>
<dbReference type="InterPro" id="IPR011250">
    <property type="entry name" value="OMP/PagP_B-barrel"/>
</dbReference>
<proteinExistence type="inferred from homology"/>
<keyword evidence="2 6" id="KW-0732">Signal</keyword>
<feature type="domain" description="Outer membrane protein beta-barrel" evidence="7">
    <location>
        <begin position="17"/>
        <end position="234"/>
    </location>
</feature>
<dbReference type="Gene3D" id="2.40.160.20">
    <property type="match status" value="1"/>
</dbReference>
<protein>
    <submittedName>
        <fullName evidence="8">Outer membrane beta-barrel protein</fullName>
    </submittedName>
</protein>
<dbReference type="GO" id="GO:0009279">
    <property type="term" value="C:cell outer membrane"/>
    <property type="evidence" value="ECO:0007669"/>
    <property type="project" value="UniProtKB-SubCell"/>
</dbReference>
<comment type="subcellular location">
    <subcellularLocation>
        <location evidence="1">Cell outer membrane</location>
    </subcellularLocation>
</comment>
<evidence type="ECO:0000256" key="6">
    <source>
        <dbReference type="SAM" id="SignalP"/>
    </source>
</evidence>
<gene>
    <name evidence="8" type="ORF">MUB46_23585</name>
</gene>
<comment type="similarity">
    <text evidence="5">Belongs to the Omp25/RopB family.</text>
</comment>
<feature type="chain" id="PRO_5043397737" evidence="6">
    <location>
        <begin position="29"/>
        <end position="272"/>
    </location>
</feature>
<dbReference type="Pfam" id="PF13505">
    <property type="entry name" value="OMP_b-brl"/>
    <property type="match status" value="1"/>
</dbReference>
<evidence type="ECO:0000313" key="8">
    <source>
        <dbReference type="EMBL" id="MCT8974851.1"/>
    </source>
</evidence>
<evidence type="ECO:0000256" key="3">
    <source>
        <dbReference type="ARBA" id="ARBA00023136"/>
    </source>
</evidence>
<dbReference type="InterPro" id="IPR051692">
    <property type="entry name" value="OMP-like"/>
</dbReference>
<dbReference type="Proteomes" id="UP001320898">
    <property type="component" value="Unassembled WGS sequence"/>
</dbReference>
<comment type="caution">
    <text evidence="8">The sequence shown here is derived from an EMBL/GenBank/DDBJ whole genome shotgun (WGS) entry which is preliminary data.</text>
</comment>
<dbReference type="PANTHER" id="PTHR34001:SF3">
    <property type="entry name" value="BLL7405 PROTEIN"/>
    <property type="match status" value="1"/>
</dbReference>
<dbReference type="AlphaFoldDB" id="A0AAW5R8I0"/>
<keyword evidence="4" id="KW-0998">Cell outer membrane</keyword>
<sequence length="272" mass="28371">MSEMLNQRALSFVGAVSLAALAPMAAQAADMPQYTPPPVVTAVPTWDWTGFYAGLNAGYGWSSGDDVNVSVVDPGGAFFGPCLTAGACPNGMSYSRDGFVGGAQAGYNWQIDQFVVGFEADIEYSDMNGGGTVTTAVAPFANGRFTSTSDINWLATLRGRAGLAIDRTLLYVTGGLAVGGVEDSFRWGFPGVPQVYNGSNSDTEWGWTVGGGLDYAITDNIVLGAEVLYFDLGSTTVTGVAAAPFVPPAGTSMAVDYDHNGVIARARLSYKF</sequence>
<accession>A0AAW5R8I0</accession>
<reference evidence="8 9" key="1">
    <citation type="submission" date="2022-04" db="EMBL/GenBank/DDBJ databases">
        <authorList>
            <person name="Ye Y.-Q."/>
            <person name="Du Z.-J."/>
        </authorList>
    </citation>
    <scope>NUCLEOTIDE SEQUENCE [LARGE SCALE GENOMIC DNA]</scope>
    <source>
        <strain evidence="8 9">A6E488</strain>
    </source>
</reference>
<keyword evidence="9" id="KW-1185">Reference proteome</keyword>
<dbReference type="EMBL" id="JALIDZ010000016">
    <property type="protein sequence ID" value="MCT8974851.1"/>
    <property type="molecule type" value="Genomic_DNA"/>
</dbReference>
<evidence type="ECO:0000256" key="4">
    <source>
        <dbReference type="ARBA" id="ARBA00023237"/>
    </source>
</evidence>
<dbReference type="PANTHER" id="PTHR34001">
    <property type="entry name" value="BLL7405 PROTEIN"/>
    <property type="match status" value="1"/>
</dbReference>
<organism evidence="8 9">
    <name type="scientific">Microbaculum marinisediminis</name>
    <dbReference type="NCBI Taxonomy" id="2931392"/>
    <lineage>
        <taxon>Bacteria</taxon>
        <taxon>Pseudomonadati</taxon>
        <taxon>Pseudomonadota</taxon>
        <taxon>Alphaproteobacteria</taxon>
        <taxon>Hyphomicrobiales</taxon>
        <taxon>Tepidamorphaceae</taxon>
        <taxon>Microbaculum</taxon>
    </lineage>
</organism>
<evidence type="ECO:0000256" key="2">
    <source>
        <dbReference type="ARBA" id="ARBA00022729"/>
    </source>
</evidence>
<feature type="signal peptide" evidence="6">
    <location>
        <begin position="1"/>
        <end position="28"/>
    </location>
</feature>
<evidence type="ECO:0000259" key="7">
    <source>
        <dbReference type="Pfam" id="PF13505"/>
    </source>
</evidence>
<dbReference type="SUPFAM" id="SSF56925">
    <property type="entry name" value="OMPA-like"/>
    <property type="match status" value="1"/>
</dbReference>
<name>A0AAW5R8I0_9HYPH</name>
<dbReference type="RefSeq" id="WP_261618440.1">
    <property type="nucleotide sequence ID" value="NZ_JALIDZ010000016.1"/>
</dbReference>